<dbReference type="GO" id="GO:0032040">
    <property type="term" value="C:small-subunit processome"/>
    <property type="evidence" value="ECO:0007669"/>
    <property type="project" value="TreeGrafter"/>
</dbReference>
<organism evidence="3 4">
    <name type="scientific">Saitozyma podzolica</name>
    <dbReference type="NCBI Taxonomy" id="1890683"/>
    <lineage>
        <taxon>Eukaryota</taxon>
        <taxon>Fungi</taxon>
        <taxon>Dikarya</taxon>
        <taxon>Basidiomycota</taxon>
        <taxon>Agaricomycotina</taxon>
        <taxon>Tremellomycetes</taxon>
        <taxon>Tremellales</taxon>
        <taxon>Trimorphomycetaceae</taxon>
        <taxon>Saitozyma</taxon>
    </lineage>
</organism>
<dbReference type="GO" id="GO:0042134">
    <property type="term" value="F:rRNA primary transcript binding"/>
    <property type="evidence" value="ECO:0007669"/>
    <property type="project" value="InterPro"/>
</dbReference>
<comment type="caution">
    <text evidence="3">The sequence shown here is derived from an EMBL/GenBank/DDBJ whole genome shotgun (WGS) entry which is preliminary data.</text>
</comment>
<evidence type="ECO:0000313" key="3">
    <source>
        <dbReference type="EMBL" id="RSH93552.1"/>
    </source>
</evidence>
<keyword evidence="4" id="KW-1185">Reference proteome</keyword>
<dbReference type="InterPro" id="IPR044281">
    <property type="entry name" value="IMP4/RPF1"/>
</dbReference>
<sequence>MLRRQTRERREYIYKKSQESQERAIYDRKQSIKDLLAQGKPLPTELRNEARIMGGKDLVLDEAQAAPKSHVDDEYAKVGTYDPKIVITTSRSPSSRLLQFAKELRLVFPNSHRLNRGNTVIRDLVPACHAQGITDLVIIHEHRGVPDALIVSHLPHGPTLSMTLHNVVLRHDVSSNASSTVSEQYPHLIFEGFSTRLGERVKGILQALFPVPKDDAKRVMTFANESDFISFRHHVFAKSSHKDVQLAEVGPRFEAKPYEIRQGTIDQSEADVEWLLRPYMRTAKKRTQM</sequence>
<feature type="domain" description="Brix" evidence="2">
    <location>
        <begin position="83"/>
        <end position="266"/>
    </location>
</feature>
<dbReference type="GO" id="GO:0042274">
    <property type="term" value="P:ribosomal small subunit biogenesis"/>
    <property type="evidence" value="ECO:0007669"/>
    <property type="project" value="UniProtKB-ARBA"/>
</dbReference>
<dbReference type="STRING" id="1890683.A0A427YR45"/>
<dbReference type="SUPFAM" id="SSF52954">
    <property type="entry name" value="Class II aaRS ABD-related"/>
    <property type="match status" value="1"/>
</dbReference>
<evidence type="ECO:0000256" key="1">
    <source>
        <dbReference type="ARBA" id="ARBA00040513"/>
    </source>
</evidence>
<dbReference type="SMART" id="SM00879">
    <property type="entry name" value="Brix"/>
    <property type="match status" value="1"/>
</dbReference>
<dbReference type="GO" id="GO:0006364">
    <property type="term" value="P:rRNA processing"/>
    <property type="evidence" value="ECO:0007669"/>
    <property type="project" value="InterPro"/>
</dbReference>
<dbReference type="Proteomes" id="UP000279259">
    <property type="component" value="Unassembled WGS sequence"/>
</dbReference>
<accession>A0A427YR45</accession>
<dbReference type="Gene3D" id="3.40.50.10480">
    <property type="entry name" value="Probable brix-domain ribosomal biogenesis protein"/>
    <property type="match status" value="1"/>
</dbReference>
<dbReference type="GO" id="GO:0030515">
    <property type="term" value="F:snoRNA binding"/>
    <property type="evidence" value="ECO:0007669"/>
    <property type="project" value="TreeGrafter"/>
</dbReference>
<dbReference type="PROSITE" id="PS50833">
    <property type="entry name" value="BRIX"/>
    <property type="match status" value="1"/>
</dbReference>
<evidence type="ECO:0000259" key="2">
    <source>
        <dbReference type="PROSITE" id="PS50833"/>
    </source>
</evidence>
<dbReference type="AlphaFoldDB" id="A0A427YR45"/>
<dbReference type="EMBL" id="RSCD01000004">
    <property type="protein sequence ID" value="RSH93552.1"/>
    <property type="molecule type" value="Genomic_DNA"/>
</dbReference>
<reference evidence="3 4" key="1">
    <citation type="submission" date="2018-11" db="EMBL/GenBank/DDBJ databases">
        <title>Genome sequence of Saitozyma podzolica DSM 27192.</title>
        <authorList>
            <person name="Aliyu H."/>
            <person name="Gorte O."/>
            <person name="Ochsenreither K."/>
        </authorList>
    </citation>
    <scope>NUCLEOTIDE SEQUENCE [LARGE SCALE GENOMIC DNA]</scope>
    <source>
        <strain evidence="3 4">DSM 27192</strain>
    </source>
</reference>
<dbReference type="InterPro" id="IPR007109">
    <property type="entry name" value="Brix"/>
</dbReference>
<dbReference type="FunFam" id="3.40.50.10480:FF:000001">
    <property type="entry name" value="IMP4, U3 small nucleolar ribonucleoprotein"/>
    <property type="match status" value="1"/>
</dbReference>
<dbReference type="GO" id="GO:0005654">
    <property type="term" value="C:nucleoplasm"/>
    <property type="evidence" value="ECO:0007669"/>
    <property type="project" value="UniProtKB-ARBA"/>
</dbReference>
<dbReference type="PANTHER" id="PTHR22734:SF2">
    <property type="entry name" value="U3 SMALL NUCLEOLAR RIBONUCLEOPROTEIN PROTEIN IMP4"/>
    <property type="match status" value="1"/>
</dbReference>
<gene>
    <name evidence="3" type="primary">IMP4</name>
    <name evidence="3" type="ORF">EHS25_007910</name>
</gene>
<proteinExistence type="predicted"/>
<name>A0A427YR45_9TREE</name>
<dbReference type="GO" id="GO:0034457">
    <property type="term" value="C:Mpp10 complex"/>
    <property type="evidence" value="ECO:0007669"/>
    <property type="project" value="UniProtKB-ARBA"/>
</dbReference>
<dbReference type="OrthoDB" id="10253204at2759"/>
<evidence type="ECO:0000313" key="4">
    <source>
        <dbReference type="Proteomes" id="UP000279259"/>
    </source>
</evidence>
<protein>
    <recommendedName>
        <fullName evidence="1">U3 small nucleolar ribonucleoprotein protein IMP4</fullName>
    </recommendedName>
</protein>
<dbReference type="Pfam" id="PF04427">
    <property type="entry name" value="Brix"/>
    <property type="match status" value="1"/>
</dbReference>
<dbReference type="PANTHER" id="PTHR22734">
    <property type="entry name" value="U3 SMALL NUCLEOLAR RIBONUCLEOPROTEIN PROTEIN IMP4"/>
    <property type="match status" value="1"/>
</dbReference>